<reference evidence="1 2" key="1">
    <citation type="submission" date="2020-08" db="EMBL/GenBank/DDBJ databases">
        <title>Genome sequence of Rhizobiales bacterium strain IZ6.</title>
        <authorList>
            <person name="Nakai R."/>
            <person name="Naganuma T."/>
        </authorList>
    </citation>
    <scope>NUCLEOTIDE SEQUENCE [LARGE SCALE GENOMIC DNA]</scope>
    <source>
        <strain evidence="1 2">IZ6</strain>
    </source>
</reference>
<organism evidence="1 2">
    <name type="scientific">Terrihabitans soli</name>
    <dbReference type="NCBI Taxonomy" id="708113"/>
    <lineage>
        <taxon>Bacteria</taxon>
        <taxon>Pseudomonadati</taxon>
        <taxon>Pseudomonadota</taxon>
        <taxon>Alphaproteobacteria</taxon>
        <taxon>Hyphomicrobiales</taxon>
        <taxon>Terrihabitans</taxon>
    </lineage>
</organism>
<evidence type="ECO:0000313" key="2">
    <source>
        <dbReference type="Proteomes" id="UP000515317"/>
    </source>
</evidence>
<dbReference type="EMBL" id="AP023361">
    <property type="protein sequence ID" value="BCJ91780.1"/>
    <property type="molecule type" value="Genomic_DNA"/>
</dbReference>
<protein>
    <submittedName>
        <fullName evidence="1">Uncharacterized protein</fullName>
    </submittedName>
</protein>
<proteinExistence type="predicted"/>
<dbReference type="Proteomes" id="UP000515317">
    <property type="component" value="Chromosome"/>
</dbReference>
<dbReference type="KEGG" id="tso:IZ6_25150"/>
<name>A0A6S6QXL9_9HYPH</name>
<evidence type="ECO:0000313" key="1">
    <source>
        <dbReference type="EMBL" id="BCJ91780.1"/>
    </source>
</evidence>
<accession>A0A6S6QXL9</accession>
<gene>
    <name evidence="1" type="ORF">IZ6_25150</name>
</gene>
<sequence>MAGTARTDSFLLANATVMVGPMADLHKLQPDKHSLGLVKRFVVTADPTFVELTQGITNDVVMSVKNSHGLKASFEGYEFTSRNLAYAAGLDASGATFENASTILPLDAEVDSSDTTFVVNGDLDAEIDVGEFVYIQEADDKVHVVKASSVALNTGKTTIGIATGFSVPTGVTFAAGSKVAKANKVEIGGSVVQATLAAKVVGTLPKDGSPVVLLFPKIKITKGFSVSFDTENFSNLPFEFTPYAGVPGDPFYSTYGTKVMIGLSGK</sequence>
<keyword evidence="2" id="KW-1185">Reference proteome</keyword>
<dbReference type="RefSeq" id="WP_222875402.1">
    <property type="nucleotide sequence ID" value="NZ_AP023361.1"/>
</dbReference>
<dbReference type="AlphaFoldDB" id="A0A6S6QXL9"/>